<sequence length="420" mass="48862">MLRWIKVIVVFLVLCFVFCDDTTFRRHRIYRLWIPRDVAKSFMKALEAGENNMQYDILQSYRSRGDCLDIMLGPSAFKEFRKLIQTYKVSARIIDNDVERSIKRSKRANMRAMSRIRSRRSNGHVMSHDAYFPFNVMEDYLRKIVRRVKIATLEELGKTIEERSIWLLKISTNRLLPIIWIDAGIHAREWIAPASALYIIDRLLSWEGSKMLQKYQFYVAPEINPDGYVFSFTRNRYWRKNRNKTRHSDCYGVDLNRNFPFKWGFSGSSSNPCGEIFRGLSAADQAETQSVVKKLTSIANQTKLFITLHSYGQLILTPYGYQRGLHPTNYNELLRLTLEIIYRIWKQHGDVYSTGSAADLLYAAAGGSDDFACGSLKIPYTYTFELPDLGSYNFLLPPSYITLVGKEVWTALETFVDHMK</sequence>
<keyword evidence="9" id="KW-0482">Metalloprotease</keyword>
<evidence type="ECO:0000256" key="1">
    <source>
        <dbReference type="ARBA" id="ARBA00001947"/>
    </source>
</evidence>
<dbReference type="InterPro" id="IPR003146">
    <property type="entry name" value="M14A_act_pep"/>
</dbReference>
<dbReference type="EMBL" id="JAKROA010000001">
    <property type="protein sequence ID" value="KAL5111620.1"/>
    <property type="molecule type" value="Genomic_DNA"/>
</dbReference>
<dbReference type="Proteomes" id="UP001651158">
    <property type="component" value="Unassembled WGS sequence"/>
</dbReference>
<dbReference type="InterPro" id="IPR057246">
    <property type="entry name" value="CARBOXYPEPT_ZN_1"/>
</dbReference>
<evidence type="ECO:0000256" key="2">
    <source>
        <dbReference type="ARBA" id="ARBA00005988"/>
    </source>
</evidence>
<comment type="similarity">
    <text evidence="2 11">Belongs to the peptidase M14 family.</text>
</comment>
<keyword evidence="8" id="KW-0862">Zinc</keyword>
<evidence type="ECO:0000256" key="10">
    <source>
        <dbReference type="ARBA" id="ARBA00023157"/>
    </source>
</evidence>
<dbReference type="PROSITE" id="PS52035">
    <property type="entry name" value="PEPTIDASE_M14"/>
    <property type="match status" value="1"/>
</dbReference>
<evidence type="ECO:0000313" key="14">
    <source>
        <dbReference type="EMBL" id="KAL5111620.1"/>
    </source>
</evidence>
<keyword evidence="3 14" id="KW-0121">Carboxypeptidase</keyword>
<feature type="active site" description="Proton donor/acceptor" evidence="11">
    <location>
        <position position="385"/>
    </location>
</feature>
<evidence type="ECO:0000256" key="6">
    <source>
        <dbReference type="ARBA" id="ARBA00022729"/>
    </source>
</evidence>
<protein>
    <submittedName>
        <fullName evidence="14">Carboxypeptidase A2</fullName>
    </submittedName>
</protein>
<dbReference type="PANTHER" id="PTHR11705:SF91">
    <property type="entry name" value="FI01817P-RELATED"/>
    <property type="match status" value="1"/>
</dbReference>
<accession>A0ABR4QPQ1</accession>
<evidence type="ECO:0000313" key="15">
    <source>
        <dbReference type="Proteomes" id="UP001651158"/>
    </source>
</evidence>
<dbReference type="PANTHER" id="PTHR11705">
    <property type="entry name" value="PROTEASE FAMILY M14 CARBOXYPEPTIDASE A,B"/>
    <property type="match status" value="1"/>
</dbReference>
<evidence type="ECO:0000256" key="8">
    <source>
        <dbReference type="ARBA" id="ARBA00022833"/>
    </source>
</evidence>
<keyword evidence="7" id="KW-0378">Hydrolase</keyword>
<dbReference type="InterPro" id="IPR000834">
    <property type="entry name" value="Peptidase_M14"/>
</dbReference>
<gene>
    <name evidence="14" type="ORF">TcWFU_002675</name>
</gene>
<evidence type="ECO:0000256" key="3">
    <source>
        <dbReference type="ARBA" id="ARBA00022645"/>
    </source>
</evidence>
<keyword evidence="15" id="KW-1185">Reference proteome</keyword>
<feature type="signal peptide" evidence="12">
    <location>
        <begin position="1"/>
        <end position="19"/>
    </location>
</feature>
<dbReference type="Pfam" id="PF02244">
    <property type="entry name" value="Propep_M14"/>
    <property type="match status" value="1"/>
</dbReference>
<name>A0ABR4QPQ1_9CEST</name>
<dbReference type="CDD" id="cd03860">
    <property type="entry name" value="M14_CP_A-B_like"/>
    <property type="match status" value="1"/>
</dbReference>
<evidence type="ECO:0000256" key="12">
    <source>
        <dbReference type="SAM" id="SignalP"/>
    </source>
</evidence>
<dbReference type="SUPFAM" id="SSF54897">
    <property type="entry name" value="Protease propeptides/inhibitors"/>
    <property type="match status" value="1"/>
</dbReference>
<feature type="domain" description="Peptidase M14" evidence="13">
    <location>
        <begin position="130"/>
        <end position="419"/>
    </location>
</feature>
<reference evidence="14 15" key="1">
    <citation type="journal article" date="2022" name="Front. Cell. Infect. Microbiol.">
        <title>The Genomes of Two Strains of Taenia crassiceps the Animal Model for the Study of Human Cysticercosis.</title>
        <authorList>
            <person name="Bobes R.J."/>
            <person name="Estrada K."/>
            <person name="Rios-Valencia D.G."/>
            <person name="Calderon-Gallegos A."/>
            <person name="de la Torre P."/>
            <person name="Carrero J.C."/>
            <person name="Sanchez-Flores A."/>
            <person name="Laclette J.P."/>
        </authorList>
    </citation>
    <scope>NUCLEOTIDE SEQUENCE [LARGE SCALE GENOMIC DNA]</scope>
    <source>
        <strain evidence="14">WFUcys</strain>
    </source>
</reference>
<evidence type="ECO:0000256" key="11">
    <source>
        <dbReference type="PROSITE-ProRule" id="PRU01379"/>
    </source>
</evidence>
<keyword evidence="10" id="KW-1015">Disulfide bond</keyword>
<dbReference type="PRINTS" id="PR00765">
    <property type="entry name" value="CRBOXYPTASEA"/>
</dbReference>
<keyword evidence="5" id="KW-0479">Metal-binding</keyword>
<keyword evidence="6 12" id="KW-0732">Signal</keyword>
<evidence type="ECO:0000256" key="5">
    <source>
        <dbReference type="ARBA" id="ARBA00022723"/>
    </source>
</evidence>
<dbReference type="InterPro" id="IPR036990">
    <property type="entry name" value="M14A-like_propep"/>
</dbReference>
<dbReference type="SUPFAM" id="SSF53187">
    <property type="entry name" value="Zn-dependent exopeptidases"/>
    <property type="match status" value="1"/>
</dbReference>
<evidence type="ECO:0000259" key="13">
    <source>
        <dbReference type="PROSITE" id="PS52035"/>
    </source>
</evidence>
<dbReference type="Pfam" id="PF00246">
    <property type="entry name" value="Peptidase_M14"/>
    <property type="match status" value="1"/>
</dbReference>
<organism evidence="14 15">
    <name type="scientific">Taenia crassiceps</name>
    <dbReference type="NCBI Taxonomy" id="6207"/>
    <lineage>
        <taxon>Eukaryota</taxon>
        <taxon>Metazoa</taxon>
        <taxon>Spiralia</taxon>
        <taxon>Lophotrochozoa</taxon>
        <taxon>Platyhelminthes</taxon>
        <taxon>Cestoda</taxon>
        <taxon>Eucestoda</taxon>
        <taxon>Cyclophyllidea</taxon>
        <taxon>Taeniidae</taxon>
        <taxon>Taenia</taxon>
    </lineage>
</organism>
<comment type="caution">
    <text evidence="14">The sequence shown here is derived from an EMBL/GenBank/DDBJ whole genome shotgun (WGS) entry which is preliminary data.</text>
</comment>
<dbReference type="Gene3D" id="3.30.70.340">
    <property type="entry name" value="Metallocarboxypeptidase-like"/>
    <property type="match status" value="1"/>
</dbReference>
<evidence type="ECO:0000256" key="4">
    <source>
        <dbReference type="ARBA" id="ARBA00022670"/>
    </source>
</evidence>
<keyword evidence="4" id="KW-0645">Protease</keyword>
<comment type="cofactor">
    <cofactor evidence="1">
        <name>Zn(2+)</name>
        <dbReference type="ChEBI" id="CHEBI:29105"/>
    </cofactor>
</comment>
<proteinExistence type="inferred from homology"/>
<dbReference type="SMART" id="SM00631">
    <property type="entry name" value="Zn_pept"/>
    <property type="match status" value="1"/>
</dbReference>
<dbReference type="Gene3D" id="3.40.630.10">
    <property type="entry name" value="Zn peptidases"/>
    <property type="match status" value="1"/>
</dbReference>
<dbReference type="GO" id="GO:0004180">
    <property type="term" value="F:carboxypeptidase activity"/>
    <property type="evidence" value="ECO:0007669"/>
    <property type="project" value="UniProtKB-KW"/>
</dbReference>
<evidence type="ECO:0000256" key="9">
    <source>
        <dbReference type="ARBA" id="ARBA00023049"/>
    </source>
</evidence>
<feature type="chain" id="PRO_5047365334" evidence="12">
    <location>
        <begin position="20"/>
        <end position="420"/>
    </location>
</feature>
<evidence type="ECO:0000256" key="7">
    <source>
        <dbReference type="ARBA" id="ARBA00022801"/>
    </source>
</evidence>
<dbReference type="PROSITE" id="PS00132">
    <property type="entry name" value="CARBOXYPEPT_ZN_1"/>
    <property type="match status" value="1"/>
</dbReference>